<feature type="chain" id="PRO_5045449302" evidence="3">
    <location>
        <begin position="36"/>
        <end position="414"/>
    </location>
</feature>
<comment type="caution">
    <text evidence="4">The sequence shown here is derived from an EMBL/GenBank/DDBJ whole genome shotgun (WGS) entry which is preliminary data.</text>
</comment>
<evidence type="ECO:0000256" key="1">
    <source>
        <dbReference type="SAM" id="Coils"/>
    </source>
</evidence>
<dbReference type="SUPFAM" id="SSF53955">
    <property type="entry name" value="Lysozyme-like"/>
    <property type="match status" value="1"/>
</dbReference>
<evidence type="ECO:0000256" key="3">
    <source>
        <dbReference type="SAM" id="SignalP"/>
    </source>
</evidence>
<keyword evidence="5" id="KW-1185">Reference proteome</keyword>
<accession>A0ABT9RVP4</accession>
<gene>
    <name evidence="4" type="ORF">J2X98_002913</name>
</gene>
<feature type="region of interest" description="Disordered" evidence="2">
    <location>
        <begin position="289"/>
        <end position="309"/>
    </location>
</feature>
<evidence type="ECO:0000313" key="5">
    <source>
        <dbReference type="Proteomes" id="UP001226577"/>
    </source>
</evidence>
<name>A0ABT9RVP4_9MICC</name>
<sequence length="414" mass="43039">MPRFTLMRKVSASKICAALTTAALLAVTAVPTASADDAPPSGYPSWADVQAARANADAKSAEIQKINDLLNGLEQQASALGAAAVKAGQAYALARNELDASTAKLSALKDKTDTAHAIAAKLKRQAGALAAQDYMTGGNDLGPLTVMNTLQSPDGLQKLDVLQIVTQRTTDLYASSRAAEAVASSLDAQQAVVQAENQRLADDAQSKLVAAQDAQRDAQQKVAEETAHSDTLNAQLATLKDTSAAIEENYRAGVEAEAAYEAQQAARQRAAEAAAAAAAAAAEAAKAAAPTAPSPVHPQEDVLLPNIPGGAVNDPAGAQAYASSQLGAHGWGGDQMTCLLKLWNQESSWMTNATNPSSGAYGVAQALPPEKYSSTGADWLTSYRTQINWGLGYIAARYGSPCGAWDHEMSNNWY</sequence>
<reference evidence="4 5" key="1">
    <citation type="submission" date="2023-07" db="EMBL/GenBank/DDBJ databases">
        <title>Sorghum-associated microbial communities from plants grown in Nebraska, USA.</title>
        <authorList>
            <person name="Schachtman D."/>
        </authorList>
    </citation>
    <scope>NUCLEOTIDE SEQUENCE [LARGE SCALE GENOMIC DNA]</scope>
    <source>
        <strain evidence="4 5">CC222</strain>
    </source>
</reference>
<feature type="coiled-coil region" evidence="1">
    <location>
        <begin position="49"/>
        <end position="111"/>
    </location>
</feature>
<dbReference type="EMBL" id="JAUSRE010000015">
    <property type="protein sequence ID" value="MDP9889308.1"/>
    <property type="molecule type" value="Genomic_DNA"/>
</dbReference>
<keyword evidence="3" id="KW-0732">Signal</keyword>
<feature type="coiled-coil region" evidence="1">
    <location>
        <begin position="201"/>
        <end position="249"/>
    </location>
</feature>
<evidence type="ECO:0000313" key="4">
    <source>
        <dbReference type="EMBL" id="MDP9889308.1"/>
    </source>
</evidence>
<dbReference type="Proteomes" id="UP001226577">
    <property type="component" value="Unassembled WGS sequence"/>
</dbReference>
<feature type="signal peptide" evidence="3">
    <location>
        <begin position="1"/>
        <end position="35"/>
    </location>
</feature>
<protein>
    <submittedName>
        <fullName evidence="4">Septal ring factor EnvC (AmiA/AmiB activator)</fullName>
    </submittedName>
</protein>
<keyword evidence="1" id="KW-0175">Coiled coil</keyword>
<evidence type="ECO:0000256" key="2">
    <source>
        <dbReference type="SAM" id="MobiDB-lite"/>
    </source>
</evidence>
<organism evidence="4 5">
    <name type="scientific">Pseudarthrobacter enclensis</name>
    <dbReference type="NCBI Taxonomy" id="993070"/>
    <lineage>
        <taxon>Bacteria</taxon>
        <taxon>Bacillati</taxon>
        <taxon>Actinomycetota</taxon>
        <taxon>Actinomycetes</taxon>
        <taxon>Micrococcales</taxon>
        <taxon>Micrococcaceae</taxon>
        <taxon>Pseudarthrobacter</taxon>
    </lineage>
</organism>
<proteinExistence type="predicted"/>
<dbReference type="InterPro" id="IPR023346">
    <property type="entry name" value="Lysozyme-like_dom_sf"/>
</dbReference>